<dbReference type="Gene3D" id="1.20.58.480">
    <property type="match status" value="1"/>
</dbReference>
<dbReference type="GO" id="GO:0020037">
    <property type="term" value="F:heme binding"/>
    <property type="evidence" value="ECO:0007669"/>
    <property type="project" value="InterPro"/>
</dbReference>
<dbReference type="PANTHER" id="PTHR10039">
    <property type="entry name" value="AMELOGENIN"/>
    <property type="match status" value="1"/>
</dbReference>
<dbReference type="PROSITE" id="PS50837">
    <property type="entry name" value="NACHT"/>
    <property type="match status" value="1"/>
</dbReference>
<gene>
    <name evidence="7" type="ORF">NLU13_8901</name>
</gene>
<evidence type="ECO:0000313" key="8">
    <source>
        <dbReference type="Proteomes" id="UP001175261"/>
    </source>
</evidence>
<evidence type="ECO:0000256" key="4">
    <source>
        <dbReference type="ARBA" id="ARBA00023004"/>
    </source>
</evidence>
<dbReference type="Proteomes" id="UP001175261">
    <property type="component" value="Unassembled WGS sequence"/>
</dbReference>
<evidence type="ECO:0000256" key="2">
    <source>
        <dbReference type="ARBA" id="ARBA00022723"/>
    </source>
</evidence>
<dbReference type="GO" id="GO:0046872">
    <property type="term" value="F:metal ion binding"/>
    <property type="evidence" value="ECO:0007669"/>
    <property type="project" value="UniProtKB-KW"/>
</dbReference>
<dbReference type="InterPro" id="IPR000898">
    <property type="entry name" value="Indolamine_dOase"/>
</dbReference>
<dbReference type="InterPro" id="IPR007111">
    <property type="entry name" value="NACHT_NTPase"/>
</dbReference>
<feature type="domain" description="NACHT" evidence="6">
    <location>
        <begin position="558"/>
        <end position="706"/>
    </location>
</feature>
<dbReference type="Pfam" id="PF24883">
    <property type="entry name" value="NPHP3_N"/>
    <property type="match status" value="1"/>
</dbReference>
<dbReference type="Gene3D" id="3.40.50.300">
    <property type="entry name" value="P-loop containing nucleotide triphosphate hydrolases"/>
    <property type="match status" value="1"/>
</dbReference>
<dbReference type="GO" id="GO:0016702">
    <property type="term" value="F:oxidoreductase activity, acting on single donors with incorporation of molecular oxygen, incorporation of two atoms of oxygen"/>
    <property type="evidence" value="ECO:0007669"/>
    <property type="project" value="UniProtKB-ARBA"/>
</dbReference>
<dbReference type="InterPro" id="IPR056884">
    <property type="entry name" value="NPHP3-like_N"/>
</dbReference>
<evidence type="ECO:0000256" key="3">
    <source>
        <dbReference type="ARBA" id="ARBA00022737"/>
    </source>
</evidence>
<dbReference type="SUPFAM" id="SSF52540">
    <property type="entry name" value="P-loop containing nucleoside triphosphate hydrolases"/>
    <property type="match status" value="1"/>
</dbReference>
<organism evidence="7 8">
    <name type="scientific">Sarocladium strictum</name>
    <name type="common">Black bundle disease fungus</name>
    <name type="synonym">Acremonium strictum</name>
    <dbReference type="NCBI Taxonomy" id="5046"/>
    <lineage>
        <taxon>Eukaryota</taxon>
        <taxon>Fungi</taxon>
        <taxon>Dikarya</taxon>
        <taxon>Ascomycota</taxon>
        <taxon>Pezizomycotina</taxon>
        <taxon>Sordariomycetes</taxon>
        <taxon>Hypocreomycetidae</taxon>
        <taxon>Hypocreales</taxon>
        <taxon>Sarocladiaceae</taxon>
        <taxon>Sarocladium</taxon>
    </lineage>
</organism>
<keyword evidence="8" id="KW-1185">Reference proteome</keyword>
<evidence type="ECO:0000313" key="7">
    <source>
        <dbReference type="EMBL" id="KAK0382985.1"/>
    </source>
</evidence>
<comment type="caution">
    <text evidence="7">The sequence shown here is derived from an EMBL/GenBank/DDBJ whole genome shotgun (WGS) entry which is preliminary data.</text>
</comment>
<keyword evidence="2 5" id="KW-0479">Metal-binding</keyword>
<dbReference type="Pfam" id="PF01231">
    <property type="entry name" value="IDO"/>
    <property type="match status" value="1"/>
</dbReference>
<sequence>MFLLPLFVAAWLSLFLVAILLKKSRGNVRVLLKSKLGYESSGKNSRAAILSDIRSLRGTNHVGTLLDDLVQRDGAGSWPPKATYCLTSWPAALRPYKTIYDEMAPKLAVEVPSLDDNTNTQRINTFRETFRTRLGEEIDLPQVVKLLGIFGHQDDDRLLSDVRNAVYCCIGVSRHAYRWGTIPVVKAAQLEKVVHMPDELDVPWKLLQQHFGCDSQSGNVTSNIVLNFDESEAYIFRVNPTLSPTIRSSEENFFRIFRNVEIHALPVYRDMVKAIISYNQGDLKSCATFVQKISEQLRPVFSSYLQTVHDDKIALKAWLTHVQGFAAWGVGHVDANSGEWVKFDGQSGNQALLFQALDAFLGLPVYLSDADRMRTMPVLQRAFCDALARDSRDSEVQMCKTFDEIIKRLKAFRAAHRSRARIYLSQPAPERLPMTAGKSLLKPDVEQSIEFLDEFMRNAPSAAMGTPGERYQHDTSQTVQYGVLASENASLHIRDLNFHSHGSQFENSHSLREALWFKEMRSRENAIDCEHDGTCIWLLDTTEYLSWQADLPPDWRHRLLWIKGNAGAGKSTMMKFAVKHARRKSKEELILPHFFNARGTAMEHSTEGMYRTLLYWLLRELPSATVKELESLHEHHRDAVWQVPELVDILEAALEALADRPVTFYIDALDECPVEEVRDMLKVFRKIVRTAWSSARQVRVCYASRPYPSITFMDTMFLDFSTQDTHLKDLQQYISDELHIGNSHIANEIRRKVYDKAKGSFMWVVLVVTILNMDYDSGYIERLSARLSDIPPGLHELYDYTLKRYPENREALLSCCQWLLFAGDSRNSPDEVWWAARMRVDCHYDTNQRLYANLTTGDMERYIIDISKGLIEFRGAQGRRYAQFMHESAREFVLSAKDLWRLCGADSRCAFETISHESLRDFCLEVLESEKATLHDLVRTYGQVIPINAIMEAWPELRQRRVPKNKFKSSHPFTIYAATNVLRHAEFAQDHGSGQTAFLDDFARRCGPYFLSAHAPYEEETGSAEVLYSLIGFLLDTGSWSLISEAQLPSLQRAWEQGQPFGLVDGGPDCPIERTLRLDKSDGAVHSLVELYLQLRPWNPKLKAILQRLAQEWDFWNPPDDLPDHPPCAGFLSIAEMYPKLASFLLIALADEALDAHISSLMDIFEMLPGNHGL</sequence>
<keyword evidence="4 5" id="KW-0408">Iron</keyword>
<reference evidence="7" key="1">
    <citation type="submission" date="2022-10" db="EMBL/GenBank/DDBJ databases">
        <title>Determination and structural analysis of whole genome sequence of Sarocladium strictum F4-1.</title>
        <authorList>
            <person name="Hu L."/>
            <person name="Jiang Y."/>
        </authorList>
    </citation>
    <scope>NUCLEOTIDE SEQUENCE</scope>
    <source>
        <strain evidence="7">F4-1</strain>
    </source>
</reference>
<evidence type="ECO:0000256" key="1">
    <source>
        <dbReference type="ARBA" id="ARBA00007119"/>
    </source>
</evidence>
<proteinExistence type="inferred from homology"/>
<dbReference type="PANTHER" id="PTHR10039:SF5">
    <property type="entry name" value="NACHT DOMAIN-CONTAINING PROTEIN"/>
    <property type="match status" value="1"/>
</dbReference>
<keyword evidence="5" id="KW-0349">Heme</keyword>
<dbReference type="AlphaFoldDB" id="A0AA39L3V3"/>
<evidence type="ECO:0000256" key="5">
    <source>
        <dbReference type="PIRSR" id="PIRSR600898-1"/>
    </source>
</evidence>
<dbReference type="EMBL" id="JAPDFR010000009">
    <property type="protein sequence ID" value="KAK0382985.1"/>
    <property type="molecule type" value="Genomic_DNA"/>
</dbReference>
<accession>A0AA39L3V3</accession>
<dbReference type="InterPro" id="IPR037217">
    <property type="entry name" value="Trp/Indoleamine_2_3_dOase-like"/>
</dbReference>
<comment type="similarity">
    <text evidence="1">Belongs to the indoleamine 2,3-dioxygenase family.</text>
</comment>
<feature type="binding site" description="proximal binding residue" evidence="5">
    <location>
        <position position="416"/>
    </location>
    <ligand>
        <name>heme b</name>
        <dbReference type="ChEBI" id="CHEBI:60344"/>
    </ligand>
    <ligandPart>
        <name>Fe</name>
        <dbReference type="ChEBI" id="CHEBI:18248"/>
    </ligandPart>
</feature>
<name>A0AA39L3V3_SARSR</name>
<keyword evidence="3" id="KW-0677">Repeat</keyword>
<dbReference type="GO" id="GO:0019441">
    <property type="term" value="P:L-tryptophan catabolic process to kynurenine"/>
    <property type="evidence" value="ECO:0007669"/>
    <property type="project" value="InterPro"/>
</dbReference>
<protein>
    <recommendedName>
        <fullName evidence="6">NACHT domain-containing protein</fullName>
    </recommendedName>
</protein>
<dbReference type="InterPro" id="IPR027417">
    <property type="entry name" value="P-loop_NTPase"/>
</dbReference>
<dbReference type="SUPFAM" id="SSF140959">
    <property type="entry name" value="Indolic compounds 2,3-dioxygenase-like"/>
    <property type="match status" value="1"/>
</dbReference>
<evidence type="ECO:0000259" key="6">
    <source>
        <dbReference type="PROSITE" id="PS50837"/>
    </source>
</evidence>